<feature type="compositionally biased region" description="Low complexity" evidence="1">
    <location>
        <begin position="207"/>
        <end position="256"/>
    </location>
</feature>
<dbReference type="GO" id="GO:0071966">
    <property type="term" value="P:fungal-type cell wall polysaccharide metabolic process"/>
    <property type="evidence" value="ECO:0007669"/>
    <property type="project" value="TreeGrafter"/>
</dbReference>
<dbReference type="Pfam" id="PF11790">
    <property type="entry name" value="Glyco_hydro_cc"/>
    <property type="match status" value="1"/>
</dbReference>
<proteinExistence type="predicted"/>
<keyword evidence="5" id="KW-1185">Reference proteome</keyword>
<evidence type="ECO:0000256" key="2">
    <source>
        <dbReference type="SAM" id="SignalP"/>
    </source>
</evidence>
<feature type="chain" id="PRO_5025590337" evidence="2">
    <location>
        <begin position="17"/>
        <end position="506"/>
    </location>
</feature>
<dbReference type="SUPFAM" id="SSF51445">
    <property type="entry name" value="(Trans)glycosidases"/>
    <property type="match status" value="1"/>
</dbReference>
<dbReference type="InterPro" id="IPR017853">
    <property type="entry name" value="GH"/>
</dbReference>
<dbReference type="AlphaFoldDB" id="A0A6A6B6P0"/>
<feature type="region of interest" description="Disordered" evidence="1">
    <location>
        <begin position="201"/>
        <end position="263"/>
    </location>
</feature>
<dbReference type="EMBL" id="ML995491">
    <property type="protein sequence ID" value="KAF2139802.1"/>
    <property type="molecule type" value="Genomic_DNA"/>
</dbReference>
<dbReference type="GO" id="GO:0009277">
    <property type="term" value="C:fungal-type cell wall"/>
    <property type="evidence" value="ECO:0007669"/>
    <property type="project" value="TreeGrafter"/>
</dbReference>
<reference evidence="4" key="1">
    <citation type="journal article" date="2020" name="Stud. Mycol.">
        <title>101 Dothideomycetes genomes: a test case for predicting lifestyles and emergence of pathogens.</title>
        <authorList>
            <person name="Haridas S."/>
            <person name="Albert R."/>
            <person name="Binder M."/>
            <person name="Bloem J."/>
            <person name="Labutti K."/>
            <person name="Salamov A."/>
            <person name="Andreopoulos B."/>
            <person name="Baker S."/>
            <person name="Barry K."/>
            <person name="Bills G."/>
            <person name="Bluhm B."/>
            <person name="Cannon C."/>
            <person name="Castanera R."/>
            <person name="Culley D."/>
            <person name="Daum C."/>
            <person name="Ezra D."/>
            <person name="Gonzalez J."/>
            <person name="Henrissat B."/>
            <person name="Kuo A."/>
            <person name="Liang C."/>
            <person name="Lipzen A."/>
            <person name="Lutzoni F."/>
            <person name="Magnuson J."/>
            <person name="Mondo S."/>
            <person name="Nolan M."/>
            <person name="Ohm R."/>
            <person name="Pangilinan J."/>
            <person name="Park H.-J."/>
            <person name="Ramirez L."/>
            <person name="Alfaro M."/>
            <person name="Sun H."/>
            <person name="Tritt A."/>
            <person name="Yoshinaga Y."/>
            <person name="Zwiers L.-H."/>
            <person name="Turgeon B."/>
            <person name="Goodwin S."/>
            <person name="Spatafora J."/>
            <person name="Crous P."/>
            <person name="Grigoriev I."/>
        </authorList>
    </citation>
    <scope>NUCLEOTIDE SEQUENCE</scope>
    <source>
        <strain evidence="4">CBS 121167</strain>
    </source>
</reference>
<dbReference type="RefSeq" id="XP_033395515.1">
    <property type="nucleotide sequence ID" value="XM_033540783.1"/>
</dbReference>
<gene>
    <name evidence="4" type="ORF">K452DRAFT_289181</name>
</gene>
<dbReference type="PANTHER" id="PTHR34154">
    <property type="entry name" value="ALKALI-SENSITIVE LINKAGE PROTEIN 1"/>
    <property type="match status" value="1"/>
</dbReference>
<dbReference type="Gene3D" id="3.20.20.80">
    <property type="entry name" value="Glycosidases"/>
    <property type="match status" value="1"/>
</dbReference>
<sequence>MLPFYLFAFLLAGAEAATTAPCQCTGQYVQNSQRYTTTITGSASCSAVGLASYCSVPTTTAAPNAASGSQCQCSAKYASNGQYYTTAFTGSAMCSQVGLGAYCSAAPATTAAPGPQCVCSARYASNGQYLTTAFTGSSMCSQVGLGAYCSVPATTAAPTATGAPCQCSAKYASNGQYYTTAFTGSAICSQVGLGAYCSAPTTSMRGPTSTSVSTTSTSTSSYPTTSSTTSSATSTSTTSSTTRTSTSSSGPTPTKSSGKRGLSYNEPNYTDFFSLSGQSSKVNWAYNWYSSPYSPGYSTGYNPALTFVPMLWSGASDLTSVWVSNVNNAIQNYGADAVLGFNEPDGCEGGGSCMDVQTAVRVWKQYMEPFAGRVKLGAPAVTNGGAPMGFQWYTSFVNSCTGCHIDFVPIHWYGDCSQQSGIQDFYNHVGEAHDVTGGKQLWVTEFGCTTGNEQQVQAFLKQVIPWLDNLAWVDRYAYFMGRQGLMINDAGTGLSAQGQIVNSYVG</sequence>
<dbReference type="InterPro" id="IPR053183">
    <property type="entry name" value="ASL1"/>
</dbReference>
<name>A0A6A6B6P0_9PEZI</name>
<protein>
    <submittedName>
        <fullName evidence="4">Glycoside hydrolase family 128 protein</fullName>
    </submittedName>
</protein>
<accession>A0A6A6B6P0</accession>
<evidence type="ECO:0000313" key="4">
    <source>
        <dbReference type="EMBL" id="KAF2139802.1"/>
    </source>
</evidence>
<feature type="signal peptide" evidence="2">
    <location>
        <begin position="1"/>
        <end position="16"/>
    </location>
</feature>
<dbReference type="OrthoDB" id="5985073at2759"/>
<feature type="domain" description="Asl1-like glycosyl hydrolase catalytic" evidence="3">
    <location>
        <begin position="261"/>
        <end position="499"/>
    </location>
</feature>
<dbReference type="InterPro" id="IPR024655">
    <property type="entry name" value="Asl1_glyco_hydro_catalytic"/>
</dbReference>
<organism evidence="4 5">
    <name type="scientific">Aplosporella prunicola CBS 121167</name>
    <dbReference type="NCBI Taxonomy" id="1176127"/>
    <lineage>
        <taxon>Eukaryota</taxon>
        <taxon>Fungi</taxon>
        <taxon>Dikarya</taxon>
        <taxon>Ascomycota</taxon>
        <taxon>Pezizomycotina</taxon>
        <taxon>Dothideomycetes</taxon>
        <taxon>Dothideomycetes incertae sedis</taxon>
        <taxon>Botryosphaeriales</taxon>
        <taxon>Aplosporellaceae</taxon>
        <taxon>Aplosporella</taxon>
    </lineage>
</organism>
<dbReference type="GeneID" id="54298279"/>
<keyword evidence="4" id="KW-0378">Hydrolase</keyword>
<dbReference type="PANTHER" id="PTHR34154:SF10">
    <property type="entry name" value="ASL1-LIKE GLYCOSYL HYDROLASE CATALYTIC DOMAIN-CONTAINING PROTEIN"/>
    <property type="match status" value="1"/>
</dbReference>
<evidence type="ECO:0000259" key="3">
    <source>
        <dbReference type="Pfam" id="PF11790"/>
    </source>
</evidence>
<evidence type="ECO:0000313" key="5">
    <source>
        <dbReference type="Proteomes" id="UP000799438"/>
    </source>
</evidence>
<dbReference type="Proteomes" id="UP000799438">
    <property type="component" value="Unassembled WGS sequence"/>
</dbReference>
<evidence type="ECO:0000256" key="1">
    <source>
        <dbReference type="SAM" id="MobiDB-lite"/>
    </source>
</evidence>
<dbReference type="GO" id="GO:0016787">
    <property type="term" value="F:hydrolase activity"/>
    <property type="evidence" value="ECO:0007669"/>
    <property type="project" value="UniProtKB-KW"/>
</dbReference>
<keyword evidence="2" id="KW-0732">Signal</keyword>